<organism evidence="1 2">
    <name type="scientific">Gossypium arboreum</name>
    <name type="common">Tree cotton</name>
    <name type="synonym">Gossypium nanking</name>
    <dbReference type="NCBI Taxonomy" id="29729"/>
    <lineage>
        <taxon>Eukaryota</taxon>
        <taxon>Viridiplantae</taxon>
        <taxon>Streptophyta</taxon>
        <taxon>Embryophyta</taxon>
        <taxon>Tracheophyta</taxon>
        <taxon>Spermatophyta</taxon>
        <taxon>Magnoliopsida</taxon>
        <taxon>eudicotyledons</taxon>
        <taxon>Gunneridae</taxon>
        <taxon>Pentapetalae</taxon>
        <taxon>rosids</taxon>
        <taxon>malvids</taxon>
        <taxon>Malvales</taxon>
        <taxon>Malvaceae</taxon>
        <taxon>Malvoideae</taxon>
        <taxon>Gossypium</taxon>
    </lineage>
</organism>
<evidence type="ECO:0000313" key="2">
    <source>
        <dbReference type="Proteomes" id="UP001358586"/>
    </source>
</evidence>
<proteinExistence type="predicted"/>
<protein>
    <submittedName>
        <fullName evidence="1">Uncharacterized protein</fullName>
    </submittedName>
</protein>
<keyword evidence="2" id="KW-1185">Reference proteome</keyword>
<name>A0ABR0R259_GOSAR</name>
<dbReference type="EMBL" id="JARKNE010000001">
    <property type="protein sequence ID" value="KAK5845198.1"/>
    <property type="molecule type" value="Genomic_DNA"/>
</dbReference>
<accession>A0ABR0R259</accession>
<reference evidence="1 2" key="1">
    <citation type="submission" date="2023-03" db="EMBL/GenBank/DDBJ databases">
        <title>WGS of Gossypium arboreum.</title>
        <authorList>
            <person name="Yu D."/>
        </authorList>
    </citation>
    <scope>NUCLEOTIDE SEQUENCE [LARGE SCALE GENOMIC DNA]</scope>
    <source>
        <tissue evidence="1">Leaf</tissue>
    </source>
</reference>
<evidence type="ECO:0000313" key="1">
    <source>
        <dbReference type="EMBL" id="KAK5845198.1"/>
    </source>
</evidence>
<sequence>MENMGNDPNKEDPLHLNDENVYNGLHTHTRMVVDASANDTLLDKSYNKEYEILERIANNNYQYPTTRVGADRKVARAMELDAITSLTAQLVSANGCVVVKF</sequence>
<dbReference type="Proteomes" id="UP001358586">
    <property type="component" value="Chromosome 1"/>
</dbReference>
<gene>
    <name evidence="1" type="ORF">PVK06_001357</name>
</gene>
<comment type="caution">
    <text evidence="1">The sequence shown here is derived from an EMBL/GenBank/DDBJ whole genome shotgun (WGS) entry which is preliminary data.</text>
</comment>